<name>A0A5C8P4U9_9BURK</name>
<protein>
    <submittedName>
        <fullName evidence="3">Putative Fe-S cluster assembly protein SufT</fullName>
    </submittedName>
</protein>
<proteinExistence type="predicted"/>
<evidence type="ECO:0000313" key="3">
    <source>
        <dbReference type="EMBL" id="TXL68343.1"/>
    </source>
</evidence>
<dbReference type="PANTHER" id="PTHR42831:SF1">
    <property type="entry name" value="FE-S PROTEIN MATURATION AUXILIARY FACTOR YITW"/>
    <property type="match status" value="1"/>
</dbReference>
<sequence length="196" mass="21077">MNRHGDIRQIYLERDCEATQIPWGSSTTLPGGSLAQITQQLGGNFTVMVGGNLYRISGANADALGLDPSDAGDPNPPGSGPQADDPALPPTAESVEAEAWRRLGTCYDPEIPVDIVNLGLVYLCQAMPLPDGGFRLDVRMTLTAPGCGMGMTIADEAREKLMSIRGVEQVDVDLVWDPPWSREMMSESARLEMGLM</sequence>
<evidence type="ECO:0000313" key="4">
    <source>
        <dbReference type="Proteomes" id="UP000321548"/>
    </source>
</evidence>
<dbReference type="InterPro" id="IPR002744">
    <property type="entry name" value="MIP18-like"/>
</dbReference>
<dbReference type="Proteomes" id="UP000321548">
    <property type="component" value="Unassembled WGS sequence"/>
</dbReference>
<dbReference type="Gene3D" id="3.30.300.130">
    <property type="entry name" value="Fe-S cluster assembly (FSCA)"/>
    <property type="match status" value="1"/>
</dbReference>
<feature type="region of interest" description="Disordered" evidence="1">
    <location>
        <begin position="64"/>
        <end position="92"/>
    </location>
</feature>
<evidence type="ECO:0000256" key="1">
    <source>
        <dbReference type="SAM" id="MobiDB-lite"/>
    </source>
</evidence>
<dbReference type="Pfam" id="PF01883">
    <property type="entry name" value="FeS_assembly_P"/>
    <property type="match status" value="1"/>
</dbReference>
<dbReference type="NCBIfam" id="TIGR03406">
    <property type="entry name" value="FeS_long_SufT"/>
    <property type="match status" value="1"/>
</dbReference>
<reference evidence="3 4" key="1">
    <citation type="submission" date="2019-06" db="EMBL/GenBank/DDBJ databases">
        <title>Quisquiliibacterium sp. nov., isolated from a maize field.</title>
        <authorList>
            <person name="Lin S.-Y."/>
            <person name="Tsai C.-F."/>
            <person name="Young C.-C."/>
        </authorList>
    </citation>
    <scope>NUCLEOTIDE SEQUENCE [LARGE SCALE GENOMIC DNA]</scope>
    <source>
        <strain evidence="3 4">CC-CFT501</strain>
    </source>
</reference>
<accession>A0A5C8P4U9</accession>
<dbReference type="AlphaFoldDB" id="A0A5C8P4U9"/>
<comment type="caution">
    <text evidence="3">The sequence shown here is derived from an EMBL/GenBank/DDBJ whole genome shotgun (WGS) entry which is preliminary data.</text>
</comment>
<dbReference type="RefSeq" id="WP_147702484.1">
    <property type="nucleotide sequence ID" value="NZ_VDUY01000001.1"/>
</dbReference>
<dbReference type="PANTHER" id="PTHR42831">
    <property type="entry name" value="FE-S PROTEIN MATURATION AUXILIARY FACTOR YITW"/>
    <property type="match status" value="1"/>
</dbReference>
<dbReference type="InterPro" id="IPR034904">
    <property type="entry name" value="FSCA_dom_sf"/>
</dbReference>
<dbReference type="InterPro" id="IPR052339">
    <property type="entry name" value="Fe-S_Maturation_MIP18"/>
</dbReference>
<dbReference type="OrthoDB" id="9805360at2"/>
<feature type="domain" description="MIP18 family-like" evidence="2">
    <location>
        <begin position="97"/>
        <end position="172"/>
    </location>
</feature>
<organism evidence="3 4">
    <name type="scientific">Zeimonas arvi</name>
    <dbReference type="NCBI Taxonomy" id="2498847"/>
    <lineage>
        <taxon>Bacteria</taxon>
        <taxon>Pseudomonadati</taxon>
        <taxon>Pseudomonadota</taxon>
        <taxon>Betaproteobacteria</taxon>
        <taxon>Burkholderiales</taxon>
        <taxon>Burkholderiaceae</taxon>
        <taxon>Zeimonas</taxon>
    </lineage>
</organism>
<keyword evidence="4" id="KW-1185">Reference proteome</keyword>
<evidence type="ECO:0000259" key="2">
    <source>
        <dbReference type="Pfam" id="PF01883"/>
    </source>
</evidence>
<dbReference type="InterPro" id="IPR017776">
    <property type="entry name" value="FeS_assembly_SufT_put"/>
</dbReference>
<dbReference type="EMBL" id="VDUY01000001">
    <property type="protein sequence ID" value="TXL68343.1"/>
    <property type="molecule type" value="Genomic_DNA"/>
</dbReference>
<gene>
    <name evidence="3" type="primary">sufT</name>
    <name evidence="3" type="ORF">FHP08_01245</name>
</gene>
<dbReference type="SUPFAM" id="SSF117916">
    <property type="entry name" value="Fe-S cluster assembly (FSCA) domain-like"/>
    <property type="match status" value="1"/>
</dbReference>